<evidence type="ECO:0000256" key="1">
    <source>
        <dbReference type="PROSITE-ProRule" id="PRU00339"/>
    </source>
</evidence>
<dbReference type="RefSeq" id="WP_158951718.1">
    <property type="nucleotide sequence ID" value="NZ_CP046913.1"/>
</dbReference>
<dbReference type="AlphaFoldDB" id="A0A7Z2GJ23"/>
<feature type="repeat" description="TPR" evidence="1">
    <location>
        <begin position="207"/>
        <end position="240"/>
    </location>
</feature>
<feature type="region of interest" description="Disordered" evidence="2">
    <location>
        <begin position="692"/>
        <end position="731"/>
    </location>
</feature>
<dbReference type="Proteomes" id="UP000433577">
    <property type="component" value="Chromosome 1"/>
</dbReference>
<dbReference type="GO" id="GO:0016757">
    <property type="term" value="F:glycosyltransferase activity"/>
    <property type="evidence" value="ECO:0007669"/>
    <property type="project" value="InterPro"/>
</dbReference>
<dbReference type="OrthoDB" id="8886062at2"/>
<dbReference type="KEGG" id="pacs:FAZ98_13815"/>
<keyword evidence="1" id="KW-0802">TPR repeat</keyword>
<reference evidence="3 4" key="1">
    <citation type="submission" date="2019-12" db="EMBL/GenBank/DDBJ databases">
        <title>Paraburkholderia acidiphila 7Q-K02 sp. nov and Paraburkholderia acidisoli DHF22 sp. nov., two strains isolated from forest soil.</title>
        <authorList>
            <person name="Gao Z."/>
            <person name="Qiu L."/>
        </authorList>
    </citation>
    <scope>NUCLEOTIDE SEQUENCE [LARGE SCALE GENOMIC DNA]</scope>
    <source>
        <strain evidence="3 4">DHF22</strain>
    </source>
</reference>
<dbReference type="CDD" id="cd02440">
    <property type="entry name" value="AdoMet_MTases"/>
    <property type="match status" value="1"/>
</dbReference>
<evidence type="ECO:0000313" key="3">
    <source>
        <dbReference type="EMBL" id="QGZ62715.1"/>
    </source>
</evidence>
<dbReference type="PROSITE" id="PS50005">
    <property type="entry name" value="TPR"/>
    <property type="match status" value="3"/>
</dbReference>
<evidence type="ECO:0000313" key="4">
    <source>
        <dbReference type="Proteomes" id="UP000433577"/>
    </source>
</evidence>
<dbReference type="Pfam" id="PF14559">
    <property type="entry name" value="TPR_19"/>
    <property type="match status" value="1"/>
</dbReference>
<feature type="repeat" description="TPR" evidence="1">
    <location>
        <begin position="339"/>
        <end position="372"/>
    </location>
</feature>
<dbReference type="SMART" id="SM00028">
    <property type="entry name" value="TPR"/>
    <property type="match status" value="3"/>
</dbReference>
<organism evidence="3 4">
    <name type="scientific">Paraburkholderia acidisoli</name>
    <dbReference type="NCBI Taxonomy" id="2571748"/>
    <lineage>
        <taxon>Bacteria</taxon>
        <taxon>Pseudomonadati</taxon>
        <taxon>Pseudomonadota</taxon>
        <taxon>Betaproteobacteria</taxon>
        <taxon>Burkholderiales</taxon>
        <taxon>Burkholderiaceae</taxon>
        <taxon>Paraburkholderia</taxon>
    </lineage>
</organism>
<dbReference type="Gene3D" id="1.25.40.10">
    <property type="entry name" value="Tetratricopeptide repeat domain"/>
    <property type="match status" value="2"/>
</dbReference>
<accession>A0A7Z2GJ23</accession>
<gene>
    <name evidence="3" type="ORF">FAZ98_13815</name>
</gene>
<proteinExistence type="predicted"/>
<dbReference type="Pfam" id="PF13432">
    <property type="entry name" value="TPR_16"/>
    <property type="match status" value="1"/>
</dbReference>
<dbReference type="SUPFAM" id="SSF53335">
    <property type="entry name" value="S-adenosyl-L-methionine-dependent methyltransferases"/>
    <property type="match status" value="1"/>
</dbReference>
<keyword evidence="4" id="KW-1185">Reference proteome</keyword>
<dbReference type="PANTHER" id="PTHR44809">
    <property type="match status" value="1"/>
</dbReference>
<dbReference type="SUPFAM" id="SSF53756">
    <property type="entry name" value="UDP-Glycosyltransferase/glycogen phosphorylase"/>
    <property type="match status" value="1"/>
</dbReference>
<dbReference type="EMBL" id="CP046913">
    <property type="protein sequence ID" value="QGZ62715.1"/>
    <property type="molecule type" value="Genomic_DNA"/>
</dbReference>
<dbReference type="Gene3D" id="3.40.50.150">
    <property type="entry name" value="Vaccinia Virus protein VP39"/>
    <property type="match status" value="1"/>
</dbReference>
<dbReference type="Pfam" id="PF01075">
    <property type="entry name" value="Glyco_transf_9"/>
    <property type="match status" value="1"/>
</dbReference>
<dbReference type="PANTHER" id="PTHR44809:SF1">
    <property type="entry name" value="PROTEIN O-MANNOSYL-TRANSFERASE TMTC1"/>
    <property type="match status" value="1"/>
</dbReference>
<dbReference type="Pfam" id="PF13489">
    <property type="entry name" value="Methyltransf_23"/>
    <property type="match status" value="1"/>
</dbReference>
<dbReference type="InterPro" id="IPR029063">
    <property type="entry name" value="SAM-dependent_MTases_sf"/>
</dbReference>
<name>A0A7Z2GJ23_9BURK</name>
<evidence type="ECO:0000256" key="2">
    <source>
        <dbReference type="SAM" id="MobiDB-lite"/>
    </source>
</evidence>
<dbReference type="SUPFAM" id="SSF48452">
    <property type="entry name" value="TPR-like"/>
    <property type="match status" value="1"/>
</dbReference>
<dbReference type="Gene3D" id="3.40.50.2000">
    <property type="entry name" value="Glycogen Phosphorylase B"/>
    <property type="match status" value="1"/>
</dbReference>
<feature type="repeat" description="TPR" evidence="1">
    <location>
        <begin position="271"/>
        <end position="304"/>
    </location>
</feature>
<dbReference type="InterPro" id="IPR011990">
    <property type="entry name" value="TPR-like_helical_dom_sf"/>
</dbReference>
<protein>
    <submittedName>
        <fullName evidence="3">Tetratricopeptide repeat protein</fullName>
    </submittedName>
</protein>
<feature type="compositionally biased region" description="Basic and acidic residues" evidence="2">
    <location>
        <begin position="693"/>
        <end position="712"/>
    </location>
</feature>
<dbReference type="InterPro" id="IPR019734">
    <property type="entry name" value="TPR_rpt"/>
</dbReference>
<dbReference type="InterPro" id="IPR002201">
    <property type="entry name" value="Glyco_trans_9"/>
</dbReference>
<dbReference type="InterPro" id="IPR052943">
    <property type="entry name" value="TMTC_O-mannosyl-trnsfr"/>
</dbReference>
<sequence>MANEIAKHLLRRNNDQRFFTRWIAGEGIDISSEPGLLSGLASFFPLAKTVRGWQPADGDAMAMDGVADDTYDFVHSSHSLAHVADPLQALRNWIRICKPGGHLVVTVPDEDLYEQGVWPSTFNAGHQWSFTIHKPASWSPRSISLLKLLVHFQDDVEVLKIEKLDSAFNYALPRHDQSSYGLAESGIELVLKKRERAAADAPAVSDVEATFARAAILHQVGQLDAALEGYKSVLQDEPNHLPALNNLALLLSSEKRESLLRRALSINGDDPGTLQNLALLLAESGRFVEAKEVYEHALRVVPNDVRVVSALCDIYVVLDELDAAIALLERHASLFPAQDQVYCLLGKYCQAANRTADALACLERALSLNPDHTEAHILLGRLLWKRGDYERGANEMRWVSAAHAQASSEQAALFVDEAGQPLRQDGRTVVLSADSGAGDTLQFVRYAQSLAEQGARVIVECQDELVRLLRAAAGVAEAVPLGQLTETGDARVPMHTLIGSFRTTLARVPATVPYLRVDAGAAQAWRERMVSLAGEPPALRVGLYWDDEPTQWRDVHRSVPVEAMQPLAALAGVACFALRQGSSAPVAGLTDWSAELNDYADTAALVANLDLVITVDSAVAHLAAALGKPVWLLARFDSDWTWLEDRVDSPWYPTLTVFRQPRAGDWTAVLASVSASLGALLAERAAAAPVEAVARDEAPKAREAKDAKDTKALKTKAAKAAKPAKAVKKRR</sequence>